<dbReference type="EMBL" id="LC422372">
    <property type="protein sequence ID" value="BBG22500.1"/>
    <property type="molecule type" value="Genomic_DNA"/>
</dbReference>
<dbReference type="Pfam" id="PF00480">
    <property type="entry name" value="ROK"/>
    <property type="match status" value="1"/>
</dbReference>
<dbReference type="EC" id="2.7.1.2" evidence="2"/>
<gene>
    <name evidence="9" type="primary">dgpH</name>
</gene>
<evidence type="ECO:0000256" key="1">
    <source>
        <dbReference type="ARBA" id="ARBA00006479"/>
    </source>
</evidence>
<reference evidence="9" key="1">
    <citation type="journal article" date="2019" name="Biol. Pharm. Bull.">
        <title>Expression and Characterization of the Human Intestinal Bacterial Enzyme which Cleaves the C-Glycosidic Bond in 3"-Oxo-puerarin.</title>
        <authorList>
            <person name="Nakamura K."/>
            <person name="Zhu S."/>
            <person name="Komatsu K."/>
            <person name="Hattori M."/>
            <person name="Iwashima M."/>
        </authorList>
    </citation>
    <scope>NUCLEOTIDE SEQUENCE</scope>
    <source>
        <strain evidence="9">PUE</strain>
    </source>
</reference>
<keyword evidence="7" id="KW-0067">ATP-binding</keyword>
<dbReference type="GO" id="GO:0004340">
    <property type="term" value="F:glucokinase activity"/>
    <property type="evidence" value="ECO:0007669"/>
    <property type="project" value="UniProtKB-EC"/>
</dbReference>
<dbReference type="InterPro" id="IPR000600">
    <property type="entry name" value="ROK"/>
</dbReference>
<evidence type="ECO:0000256" key="3">
    <source>
        <dbReference type="ARBA" id="ARBA00014701"/>
    </source>
</evidence>
<evidence type="ECO:0000256" key="2">
    <source>
        <dbReference type="ARBA" id="ARBA00012323"/>
    </source>
</evidence>
<keyword evidence="4" id="KW-0808">Transferase</keyword>
<keyword evidence="6" id="KW-0418">Kinase</keyword>
<dbReference type="GO" id="GO:0005737">
    <property type="term" value="C:cytoplasm"/>
    <property type="evidence" value="ECO:0007669"/>
    <property type="project" value="InterPro"/>
</dbReference>
<dbReference type="PANTHER" id="PTHR18964:SF149">
    <property type="entry name" value="BIFUNCTIONAL UDP-N-ACETYLGLUCOSAMINE 2-EPIMERASE_N-ACETYLMANNOSAMINE KINASE"/>
    <property type="match status" value="1"/>
</dbReference>
<evidence type="ECO:0000313" key="9">
    <source>
        <dbReference type="EMBL" id="BBG22500.1"/>
    </source>
</evidence>
<dbReference type="AlphaFoldDB" id="A0A3T0ZHK1"/>
<dbReference type="PROSITE" id="PS01125">
    <property type="entry name" value="ROK"/>
    <property type="match status" value="1"/>
</dbReference>
<dbReference type="GO" id="GO:0006096">
    <property type="term" value="P:glycolytic process"/>
    <property type="evidence" value="ECO:0007669"/>
    <property type="project" value="InterPro"/>
</dbReference>
<comment type="similarity">
    <text evidence="1">Belongs to the ROK (NagC/XylR) family.</text>
</comment>
<evidence type="ECO:0000256" key="7">
    <source>
        <dbReference type="ARBA" id="ARBA00022840"/>
    </source>
</evidence>
<evidence type="ECO:0000256" key="6">
    <source>
        <dbReference type="ARBA" id="ARBA00022777"/>
    </source>
</evidence>
<evidence type="ECO:0000256" key="8">
    <source>
        <dbReference type="ARBA" id="ARBA00032386"/>
    </source>
</evidence>
<sequence>MKKYAFGADIGGTTIKLGLFETLGNLIEVWEIPTRIEENGKYILIDIAESIEEKLEEKKISKLDVEGIGIGVPGPVGRDGNVLKCVNLGWGVFNVEREMTTLTGFKAKAGNDANVAALGEMWQGGGKGYSDIVMVTLGTGVGGGVIIGGKILTGINGAAGEIGHIPMKDDEEFACGCGNKGCLEQYASANGIVTTTKRYLDAHPEAETTLRDMEKITSKEIFDEAKKGDKVSILMVNEVGRMLGKALAAVACVINPEAFVIGGGMSKAGDILIDAIKKYYTKYAFHASRETVFKMAELSNSAGIYGAVRLVLGE</sequence>
<protein>
    <recommendedName>
        <fullName evidence="3">Glucokinase</fullName>
        <ecNumber evidence="2">2.7.1.2</ecNumber>
    </recommendedName>
    <alternativeName>
        <fullName evidence="8">Glucose kinase</fullName>
    </alternativeName>
</protein>
<dbReference type="InterPro" id="IPR043129">
    <property type="entry name" value="ATPase_NBD"/>
</dbReference>
<accession>A0A3T0ZHK1</accession>
<dbReference type="InterPro" id="IPR049874">
    <property type="entry name" value="ROK_cs"/>
</dbReference>
<evidence type="ECO:0000256" key="5">
    <source>
        <dbReference type="ARBA" id="ARBA00022741"/>
    </source>
</evidence>
<dbReference type="PANTHER" id="PTHR18964">
    <property type="entry name" value="ROK (REPRESSOR, ORF, KINASE) FAMILY"/>
    <property type="match status" value="1"/>
</dbReference>
<evidence type="ECO:0000256" key="4">
    <source>
        <dbReference type="ARBA" id="ARBA00022679"/>
    </source>
</evidence>
<name>A0A3T0ZHK1_UNCXX</name>
<proteinExistence type="inferred from homology"/>
<organism evidence="9">
    <name type="scientific">human intestinal bacterium PUE</name>
    <dbReference type="NCBI Taxonomy" id="498716"/>
    <lineage>
        <taxon>Bacteria</taxon>
    </lineage>
</organism>
<dbReference type="NCBIfam" id="TIGR00744">
    <property type="entry name" value="ROK_glcA_fam"/>
    <property type="match status" value="1"/>
</dbReference>
<dbReference type="SUPFAM" id="SSF53067">
    <property type="entry name" value="Actin-like ATPase domain"/>
    <property type="match status" value="1"/>
</dbReference>
<dbReference type="Gene3D" id="3.30.420.40">
    <property type="match status" value="2"/>
</dbReference>
<keyword evidence="5" id="KW-0547">Nucleotide-binding</keyword>
<dbReference type="InterPro" id="IPR004654">
    <property type="entry name" value="ROK_glcA"/>
</dbReference>
<dbReference type="GO" id="GO:0005524">
    <property type="term" value="F:ATP binding"/>
    <property type="evidence" value="ECO:0007669"/>
    <property type="project" value="UniProtKB-KW"/>
</dbReference>